<dbReference type="InterPro" id="IPR036465">
    <property type="entry name" value="vWFA_dom_sf"/>
</dbReference>
<feature type="compositionally biased region" description="Basic and acidic residues" evidence="11">
    <location>
        <begin position="4532"/>
        <end position="4547"/>
    </location>
</feature>
<dbReference type="EMBL" id="JAKELL010000005">
    <property type="protein sequence ID" value="KAH8998447.1"/>
    <property type="molecule type" value="Genomic_DNA"/>
</dbReference>
<keyword evidence="9 10" id="KW-0539">Nucleus</keyword>
<evidence type="ECO:0000256" key="6">
    <source>
        <dbReference type="ARBA" id="ARBA00022741"/>
    </source>
</evidence>
<feature type="compositionally biased region" description="Basic and acidic residues" evidence="11">
    <location>
        <begin position="824"/>
        <end position="835"/>
    </location>
</feature>
<dbReference type="CDD" id="cd00009">
    <property type="entry name" value="AAA"/>
    <property type="match status" value="2"/>
</dbReference>
<feature type="compositionally biased region" description="Acidic residues" evidence="11">
    <location>
        <begin position="4271"/>
        <end position="4287"/>
    </location>
</feature>
<dbReference type="FunFam" id="3.40.50.300:FF:000142">
    <property type="entry name" value="Midasin"/>
    <property type="match status" value="1"/>
</dbReference>
<feature type="compositionally biased region" description="Acidic residues" evidence="11">
    <location>
        <begin position="4368"/>
        <end position="4378"/>
    </location>
</feature>
<organism evidence="13 14">
    <name type="scientific">Lactarius akahatsu</name>
    <dbReference type="NCBI Taxonomy" id="416441"/>
    <lineage>
        <taxon>Eukaryota</taxon>
        <taxon>Fungi</taxon>
        <taxon>Dikarya</taxon>
        <taxon>Basidiomycota</taxon>
        <taxon>Agaricomycotina</taxon>
        <taxon>Agaricomycetes</taxon>
        <taxon>Russulales</taxon>
        <taxon>Russulaceae</taxon>
        <taxon>Lactarius</taxon>
    </lineage>
</organism>
<comment type="similarity">
    <text evidence="3 10">Belongs to the midasin family.</text>
</comment>
<keyword evidence="14" id="KW-1185">Reference proteome</keyword>
<feature type="compositionally biased region" description="Basic and acidic residues" evidence="11">
    <location>
        <begin position="4351"/>
        <end position="4367"/>
    </location>
</feature>
<evidence type="ECO:0000313" key="13">
    <source>
        <dbReference type="EMBL" id="KAH8998447.1"/>
    </source>
</evidence>
<sequence>MGTDHLFWTDRLRHTHCKKLSHSARSLTSLKMSLTRNIRDPLTLDLRSQWLDFASKYPAWTAHSQVNLADASPKELLLLASKFLLIPAYTTIIADTFRPLLLDLCARWLENSDELEDKLCAFCLLLQPHVEIFPILSVFLQEYIHNTGPLSTALGSAPLEAVSPSRLHRLLLAYYRILVANPELPNWLGWPLEPFSGLFWTPHPDAAVRYLAIRCYALQSGMSEFEREKLANTLVGPMATAECPLEFRVDVCERVVTIDGWLLPVIEMQRIYDARSAIAADTRDFSMGQSDTFIQPSDLSPLITNIHGVLLFRRHAVPASSAPPLVRTNTTVNSLRTLALLVSLRLPVLLTAPSSSGKILLLSYLASKLYPNVKNQLVIINLGDTSMDARSLLGSYVHSTRSPGTFEWREGVLVRAMRTGRWVVFQDVDKGSNEVLGTIKPLVESMGIGKWIGGRAKLSVPSREELVAVESFAIFATRSLPISNGHPSTPSFFGAHKFHEVIIPSPGQEELCDIVSGLFPRLSGAAAWGITTLWGAIKTVESTTSDRNINLRDLRKYCSRLDALLPAVYCPMDVNAPQTEIVQGKLVSVFPSPTLREEMFLEARDVFFGVGSLTASSRTFNVAIATVIAEHLGLAQEKCDWLLRQYVPEFVNELDANGCTTALRLGHVKLSARVDKTTVTLAPPLRPFAMHRPAITLMTRIATCVSKGEPVLLTGETGTGKTSVITHLASLLRVPLISLNLSQQTESSDLLGSFKPIDARVPGSELQLRFLDLFRSTFSQKKNLKFQESTWKAVKEGKWKRAAGLWRESVRLAKDKIRERLGEDVRGERSDSEAPRKRRRTGAAHFQESERNWTTFEQDVLQFETQYVTKKGKFAFGFVEGPLVKALRSGDWILLDEINLASPETLESISTLLRDPVSSITLTEQGFMEPIPRHPDFRLFACMNPATDAGKKDLPPNIRSYFTEIDVPPPDADRETLLAIITQYIGPSAVSDKAAIMDVAEFYSAVKALSVDRRIADGSNRCPHFNMRTLTRALTFAAEIASAFSLRRALWEGCLMTFTMALDAPSAELVTSLAQKHLMNGVRNVRLLLTKEPSPPRSRPLEDFVKFGPFYIERGNLDELPTDDYIITPSVERKLIDLARIISTRMFPVLIEGPTSSGKTSTVEFLAKRSGHRFVRINNHEHTDIQEYLGTYVSDPVSGKLVFKDGLLVQALRQGDWIVLDELNLAPTDILEALNRLLDDNREIFIPETQEVIKPHPHFILFATQNPPGLYPGRKVLSRAFRSRFLEVHFEDIPQAELETILCQRCRIAPSYAQRIVTVFRELQKLRQSSRVFESKQGFATLRDLFRWAGRDAVGYQELAENGYMLLAERARRDDDKAIVKSVIESIMKVHIDETTLYSFDRFRGNTTGFLGFDVPSSSNIVWTKAMQRLMVLVGRALLFKEPILLVGETGSGKTSICQVYADAVNKHLLPLNCHQNTETADLIGGLRPIRNKAAAETEAFSEASSLLLQCGISDVPNDVASLLAAVNHLMISQLVSSNKAENVKRRLQRIDAIFEWHNGPLVEAMEHGDVLLLDEISLADDSVLERLNSVLEPARIVVLAEKGGDNAEGSLLQAVPGFRLVATMNPGGDYGKKELSPALRNRFTEIWVPPVNERADIAQIVASSWRHESLHPYTDLVLNFIEWLSLHVSEPSLFGLRDILAWVTFSNSMLDNTTMKTMALDEIFHHAAHMACLDGLGSLPALSGFSSAALRKVRDDALSMLQKMVPISSDDPSIYSPAHNVDTYAQIGVFAIPRGPKKPVRHTYNIQAPTTRDNIMRLLRASQLTKPILLEGSPGVGKTSLVTTLANICGYHLYRINFSDQTDLTDLFGADLPVDGGCPGEFAWKEAEFLKAMQEGHWVLLDEMNLAPQSVLEGLNAVLDHRGTVYVPELGRSFSRHPSFRIFAAQNPIQQGGGRKGLPKSYVNRFTKVYIDPLTTTDLLLISKHAFPDYPEDWLKSMITFNSLLETETVLKRSFGRDGSPWEFNLRDIFRWGALLCGTDAPLHPVEHLRTVYLARFRTDSDRESARTLFDSAFNLSSELLSIAPHPFISSSNIQVGHFVEGRRQSFRSLLRPGVVLQAHLPWIEAMGLALQKGWLVIISGAPDSGKTSLVRVVAELTGNALQELSVNHATDTSDILGSYEQVDANFRALSLVRRVLQLVETISRTFNGCRSHNLSNLGQLRTAITTPPPIEALPDLLRATLSFLESLLIPDDLCMQERLDLQKELHAELTVSRTVGQFEWIDGPLVKALKEGHWLLLDNANLCSPSVLDRLNSLCEPSGVLTLNERGLVDGVTPVIVPHPNFRLVMCVDPRLGELSRAMRNRGAEVSLSPRRNHEDRCRLQEFHFLPPPRSVDASFVSPVDFEVVRRCLQNFPPAELHASWPPAMVISGDSSTSAVIDRVASIFSRDASTLGPLPLTALNVFVRSIIPAYTSHLSRYISGLYSSDRTGAFRKLHLVLDLARGDPIWLQLGPARQRIWPASSVLCLTQPMDSFTKIATFRDPLEEPDYNAARNAILRTYELFVRTKVYDGFGEPSSLHYDAGGDIKMDSPSHPVLACMDEFVRSANEHGMKLLRGIPEDFNQHSSAEIQLIIDLLKYTAFLRPHLGVTIDFSLLQAVVSWIQEALRSALVHIPSITRSAALLSNSVAPTSGFGLTDIWSSWRGSANLNSSPLELLQVIPGVDDDEDEYMTGRLPRLTTSTGPSPKDVLIATGQHFCQPPAPKNEALRINRTSVIKELAILAHMHDANSLTVLGQLIDLGRSDCPMSLRRFIQYQHATRAAESGNLGSAGIILSAFGSWMQALWDHGGPDGPSILFRPTELLATVDACDWRDITLRTASVYQIALEHHARLFAVAGGWGSTRIEDLTTLLRKTLVLLAFCFHHSFDESTLRGLQGARDGFQPFSQIVSLLMRSSHEWLTSSVDRLLSGGTGQSCPGDGSRTTNIRALGHSWIALSRLFTDLYIPDAPLDPAAMQSARSDFWNTELVSLSHEMGLEATQERRITGNISNGTIDFLDEQIKHVREQLNNLHQVPSKAGRSILRLREFWSEVSQFMSNIVPESRLNHLLGTINAKSSGALESEHVIQEAISGFARRLERVYPEYRDIGEPLQSTLLYLRLGLRLVAHASVCEEGAAISNLTHALTAFPSVAGAPSLITANIKGDIHAAEWSPFESILLVLAAIAFEAELGISVQSCIVAMENVYEKAVRLWLIEQKKREEADAASQSLYRESRTNHVSIHESELEEEEFLALFPDYEALLDSGHYHECPAGGRARHPLSQDQSRRNTFVLLHLGILIPESYPSSALTHLSDLRTVFLTTILDKHQFHLPETLDRRTIPYQLSLLAARHRDLHHLNDVFRPYNFYVDSHLPEIRRATAAVESLKQRLEILIQEWPDQMVLHHLNDRCTQILNLGVQSPLAKVLVVLETLLLQTDDWEMYANRHNTLQNHRKSLTELIISWRRLELSSWRGLLRTEAIAFEEGVSDWWFRLYDATVRGVLEIVELNRSDGLDDYLDHLVPLLDNYLKSSPLGQFSRRLDLLRSFGLFLRHLSHTKSDQAREPLRRVQRIVHSTQAYYSQFLSPIISSLTSQERAVEAEIQGFVKIASWKDVNVQALRASAKKTHHQLYKVIRKYRDIMRQPVNDLLRPEPVSHTETLLETNIIPSPPPPGPVDSSLHGHATRGDGPAHLRDLRRTYAKFDSLIAERIDPFFKSRPSRDLDDLTEQIMSTAKELSSVSIPAGSTAERRSKLWKALMLRKRKAWSDFAKELKRAGLSTSVRSTVLLQQKNDRWLREQPFPVTADCHHASVRSSERYFVRLQGLLPKLRASLADHHEDVSTQELQRSIMLLESALSLSLSCRSDLATSLDEYARLKCVSRRLNSLYQCSAISISGFSISHTVSGTEDTLSRMCSAISETIDKVKEFGDLPGVSPVPMALLENAQALLLSTKDRRDALQSIGKKLNETTPPILLRDEYDVVISAQGHITNTQDVLLGWEMDHPQLKYIILPLRDWLVSQKLGGFPGNQLPNAMDLNPDQVIEELLKSIQSILSVIPTNPFPVPNQDNYIKDTSWLHSRIGSILRVDSKVALLNSLVEQLAGHPPEYVKTSVSRLLPFVQRYALLVGEHVSGTAKWLHGLFKLELTACSVTLNIAANGFCKPPDDDDSGVVGRDEGADGVGFGEGTGNENVSKDVEDESQVEGLQNESGEANMKTDQDKEDNAIEIDDDFQGELENLPDTGPEDEDNDADEDEEDIEERLGDLDVGDPDTIDEKLWGDETGPQDDGRQGKANDQHTTEPSTNSEVVAKENETAPGDNYPQHNEKSNEDNEVESKGEAIPEDQADEDNGEPSPVKDGAPLDDIVQNADPLDLPEDLNLEDDSRQSVDEDVDSDGLGDSLDPTSTSSKDGDEAQPDITPETTSRPVDETTDVESLDGQRMEGSEGEGQPSYLDEDVSMQPDVQTGDGASVEAVPVGLPNSNTREDNFESQSEAAQGAKASSNNDEARYDHANADDERLDTTATENIGGGSASAGTEAGTAPSLEPIPQTMPPDPSRTRGDAFEDIMRQSDNILESNSVPAFQKIDIEASQLQYVHEDNTDHDMQALGPSVIEEAAKLRELCFADDVDGPVSADQMQVDEQEHAPPIESTPSFSFPSESPEHALQEDVHRALSRFDLQSHKSTQDVDMSTERDARNIGADIELPEAEHVEIALRQWLAEGQPSENSHKLWRMYESLTEDLSYVLCEQLRLILEPTLATRLRGDYRTGKRLNMKKIIPYIASEYTKDKIWLRRTRPSQREYQVFVVLDDSRSMAESHSIHLAYETLALVSKALSRLEVGDIGIAKFGETVDVLHGFNDGPFTDQAGVQVMSAFTFTQNATNVSAMIEASLGILKAARESRSTGFSSASDLWQLQIIISDGLCQDHEKLRAILRRAEEQCVVMVFIIIDSLHSKVTPPGVKSMSEAADPSQNSILSMNQVAYKSVDGRMELQMQRYMDTFPFDYYVILRDVEALPEVLSGTLKQFFESISDV</sequence>
<comment type="caution">
    <text evidence="13">The sequence shown here is derived from an EMBL/GenBank/DDBJ whole genome shotgun (WGS) entry which is preliminary data.</text>
</comment>
<dbReference type="InterPro" id="IPR048617">
    <property type="entry name" value="MDN1_AAA_lid_4"/>
</dbReference>
<evidence type="ECO:0000256" key="2">
    <source>
        <dbReference type="ARBA" id="ARBA00004642"/>
    </source>
</evidence>
<feature type="region of interest" description="Disordered" evidence="11">
    <location>
        <begin position="4189"/>
        <end position="4250"/>
    </location>
</feature>
<comment type="function">
    <text evidence="10">Nuclear chaperone required for maturation and nuclear export of pre-60S ribosome subunits.</text>
</comment>
<dbReference type="Pfam" id="PF21108">
    <property type="entry name" value="MDN1_4th"/>
    <property type="match status" value="1"/>
</dbReference>
<dbReference type="Gene3D" id="3.40.50.300">
    <property type="entry name" value="P-loop containing nucleotide triphosphate hydrolases"/>
    <property type="match status" value="6"/>
</dbReference>
<dbReference type="GO" id="GO:0005730">
    <property type="term" value="C:nucleolus"/>
    <property type="evidence" value="ECO:0007669"/>
    <property type="project" value="UniProtKB-SubCell"/>
</dbReference>
<dbReference type="FunFam" id="3.40.50.300:FF:000712">
    <property type="entry name" value="Midasin"/>
    <property type="match status" value="1"/>
</dbReference>
<keyword evidence="5" id="KW-0597">Phosphoprotein</keyword>
<dbReference type="InterPro" id="IPR012099">
    <property type="entry name" value="Midasin"/>
</dbReference>
<dbReference type="PROSITE" id="PS00675">
    <property type="entry name" value="SIGMA54_INTERACT_1"/>
    <property type="match status" value="2"/>
</dbReference>
<feature type="region of interest" description="Disordered" evidence="11">
    <location>
        <begin position="4262"/>
        <end position="4588"/>
    </location>
</feature>
<dbReference type="SMART" id="SM00382">
    <property type="entry name" value="AAA"/>
    <property type="match status" value="5"/>
</dbReference>
<evidence type="ECO:0000256" key="10">
    <source>
        <dbReference type="PIRNR" id="PIRNR010340"/>
    </source>
</evidence>
<dbReference type="GO" id="GO:0000027">
    <property type="term" value="P:ribosomal large subunit assembly"/>
    <property type="evidence" value="ECO:0007669"/>
    <property type="project" value="InterPro"/>
</dbReference>
<feature type="compositionally biased region" description="Polar residues" evidence="11">
    <location>
        <begin position="4516"/>
        <end position="4531"/>
    </location>
</feature>
<accession>A0AAD4QBJ4</accession>
<feature type="domain" description="VWFA" evidence="12">
    <location>
        <begin position="4828"/>
        <end position="5054"/>
    </location>
</feature>
<reference evidence="13" key="1">
    <citation type="submission" date="2022-01" db="EMBL/GenBank/DDBJ databases">
        <title>Comparative genomics reveals a dynamic genome evolution in the ectomycorrhizal milk-cap (Lactarius) mushrooms.</title>
        <authorList>
            <consortium name="DOE Joint Genome Institute"/>
            <person name="Lebreton A."/>
            <person name="Tang N."/>
            <person name="Kuo A."/>
            <person name="LaButti K."/>
            <person name="Drula E."/>
            <person name="Barry K."/>
            <person name="Clum A."/>
            <person name="Lipzen A."/>
            <person name="Mousain D."/>
            <person name="Ng V."/>
            <person name="Wang R."/>
            <person name="Wang X."/>
            <person name="Dai Y."/>
            <person name="Henrissat B."/>
            <person name="Grigoriev I.V."/>
            <person name="Guerin-Laguette A."/>
            <person name="Yu F."/>
            <person name="Martin F.M."/>
        </authorList>
    </citation>
    <scope>NUCLEOTIDE SEQUENCE</scope>
    <source>
        <strain evidence="13">QP</strain>
    </source>
</reference>
<evidence type="ECO:0000256" key="11">
    <source>
        <dbReference type="SAM" id="MobiDB-lite"/>
    </source>
</evidence>
<dbReference type="GO" id="GO:0016887">
    <property type="term" value="F:ATP hydrolysis activity"/>
    <property type="evidence" value="ECO:0007669"/>
    <property type="project" value="InterPro"/>
</dbReference>
<dbReference type="GO" id="GO:0005654">
    <property type="term" value="C:nucleoplasm"/>
    <property type="evidence" value="ECO:0007669"/>
    <property type="project" value="UniProtKB-SubCell"/>
</dbReference>
<evidence type="ECO:0000256" key="4">
    <source>
        <dbReference type="ARBA" id="ARBA00017143"/>
    </source>
</evidence>
<dbReference type="Proteomes" id="UP001201163">
    <property type="component" value="Unassembled WGS sequence"/>
</dbReference>
<proteinExistence type="inferred from homology"/>
<dbReference type="PANTHER" id="PTHR48103:SF2">
    <property type="entry name" value="MIDASIN"/>
    <property type="match status" value="1"/>
</dbReference>
<dbReference type="SUPFAM" id="SSF53300">
    <property type="entry name" value="vWA-like"/>
    <property type="match status" value="1"/>
</dbReference>
<dbReference type="PIRSF" id="PIRSF010340">
    <property type="entry name" value="Midasin"/>
    <property type="match status" value="1"/>
</dbReference>
<evidence type="ECO:0000256" key="8">
    <source>
        <dbReference type="ARBA" id="ARBA00023186"/>
    </source>
</evidence>
<gene>
    <name evidence="13" type="ORF">EDB92DRAFT_2111576</name>
</gene>
<dbReference type="GO" id="GO:0005524">
    <property type="term" value="F:ATP binding"/>
    <property type="evidence" value="ECO:0007669"/>
    <property type="project" value="UniProtKB-KW"/>
</dbReference>
<dbReference type="InterPro" id="IPR002035">
    <property type="entry name" value="VWF_A"/>
</dbReference>
<dbReference type="PANTHER" id="PTHR48103">
    <property type="entry name" value="MIDASIN-RELATED"/>
    <property type="match status" value="1"/>
</dbReference>
<dbReference type="SUPFAM" id="SSF52540">
    <property type="entry name" value="P-loop containing nucleoside triphosphate hydrolases"/>
    <property type="match status" value="6"/>
</dbReference>
<evidence type="ECO:0000256" key="5">
    <source>
        <dbReference type="ARBA" id="ARBA00022553"/>
    </source>
</evidence>
<dbReference type="InterPro" id="IPR025662">
    <property type="entry name" value="Sigma_54_int_dom_ATP-bd_1"/>
</dbReference>
<dbReference type="InterPro" id="IPR003593">
    <property type="entry name" value="AAA+_ATPase"/>
</dbReference>
<dbReference type="InterPro" id="IPR027417">
    <property type="entry name" value="P-loop_NTPase"/>
</dbReference>
<name>A0AAD4QBJ4_9AGAM</name>
<keyword evidence="8 10" id="KW-0143">Chaperone</keyword>
<dbReference type="Pfam" id="PF17867">
    <property type="entry name" value="AAA_lid_7"/>
    <property type="match status" value="3"/>
</dbReference>
<dbReference type="InterPro" id="IPR011704">
    <property type="entry name" value="ATPase_dyneun-rel_AAA"/>
</dbReference>
<dbReference type="Pfam" id="PF07728">
    <property type="entry name" value="AAA_5"/>
    <property type="match status" value="8"/>
</dbReference>
<comment type="subcellular location">
    <subcellularLocation>
        <location evidence="1">Nucleus</location>
        <location evidence="1">Nucleolus</location>
    </subcellularLocation>
    <subcellularLocation>
        <location evidence="2">Nucleus</location>
        <location evidence="2">Nucleoplasm</location>
    </subcellularLocation>
</comment>
<protein>
    <recommendedName>
        <fullName evidence="4 10">Midasin</fullName>
    </recommendedName>
</protein>
<dbReference type="GO" id="GO:0030687">
    <property type="term" value="C:preribosome, large subunit precursor"/>
    <property type="evidence" value="ECO:0007669"/>
    <property type="project" value="TreeGrafter"/>
</dbReference>
<dbReference type="Gene3D" id="3.40.50.410">
    <property type="entry name" value="von Willebrand factor, type A domain"/>
    <property type="match status" value="1"/>
</dbReference>
<evidence type="ECO:0000259" key="12">
    <source>
        <dbReference type="PROSITE" id="PS50234"/>
    </source>
</evidence>
<feature type="region of interest" description="Disordered" evidence="11">
    <location>
        <begin position="3696"/>
        <end position="3722"/>
    </location>
</feature>
<feature type="compositionally biased region" description="Basic and acidic residues" evidence="11">
    <location>
        <begin position="4314"/>
        <end position="4326"/>
    </location>
</feature>
<feature type="compositionally biased region" description="Low complexity" evidence="11">
    <location>
        <begin position="4673"/>
        <end position="4685"/>
    </location>
</feature>
<evidence type="ECO:0000256" key="3">
    <source>
        <dbReference type="ARBA" id="ARBA00007188"/>
    </source>
</evidence>
<evidence type="ECO:0000313" key="14">
    <source>
        <dbReference type="Proteomes" id="UP001201163"/>
    </source>
</evidence>
<feature type="region of interest" description="Disordered" evidence="11">
    <location>
        <begin position="824"/>
        <end position="844"/>
    </location>
</feature>
<evidence type="ECO:0000256" key="1">
    <source>
        <dbReference type="ARBA" id="ARBA00004604"/>
    </source>
</evidence>
<dbReference type="FunFam" id="3.40.50.300:FF:001368">
    <property type="entry name" value="Midasin"/>
    <property type="match status" value="1"/>
</dbReference>
<dbReference type="GO" id="GO:0000055">
    <property type="term" value="P:ribosomal large subunit export from nucleus"/>
    <property type="evidence" value="ECO:0007669"/>
    <property type="project" value="TreeGrafter"/>
</dbReference>
<evidence type="ECO:0000256" key="9">
    <source>
        <dbReference type="ARBA" id="ARBA00023242"/>
    </source>
</evidence>
<feature type="region of interest" description="Disordered" evidence="11">
    <location>
        <begin position="4666"/>
        <end position="4686"/>
    </location>
</feature>
<dbReference type="InterPro" id="IPR041190">
    <property type="entry name" value="Midasin_AAA_lid_5"/>
</dbReference>
<evidence type="ECO:0000256" key="7">
    <source>
        <dbReference type="ARBA" id="ARBA00022840"/>
    </source>
</evidence>
<keyword evidence="7 10" id="KW-0067">ATP-binding</keyword>
<dbReference type="PROSITE" id="PS50234">
    <property type="entry name" value="VWFA"/>
    <property type="match status" value="1"/>
</dbReference>
<keyword evidence="6 10" id="KW-0547">Nucleotide-binding</keyword>
<dbReference type="Pfam" id="PF17865">
    <property type="entry name" value="AAA_lid_5"/>
    <property type="match status" value="1"/>
</dbReference>
<dbReference type="InterPro" id="IPR040848">
    <property type="entry name" value="AAA_lid_7"/>
</dbReference>